<dbReference type="PANTHER" id="PTHR46102">
    <property type="entry name" value="AXIN"/>
    <property type="match status" value="1"/>
</dbReference>
<dbReference type="GO" id="GO:0005886">
    <property type="term" value="C:plasma membrane"/>
    <property type="evidence" value="ECO:0007669"/>
    <property type="project" value="TreeGrafter"/>
</dbReference>
<dbReference type="GO" id="GO:0090090">
    <property type="term" value="P:negative regulation of canonical Wnt signaling pathway"/>
    <property type="evidence" value="ECO:0007669"/>
    <property type="project" value="InterPro"/>
</dbReference>
<sequence length="123" mass="14178">MFEVRHSAWRKPALPRCYVNNSANDSEQQSVSSEADTLSLPASSVDGVQPYRCRKQHRREMQESAKANGRVPLPHIPDVHVEPGRFAADLISRLEAVQREREARDRLEERLTRVRLVWEPPKP</sequence>
<dbReference type="InterPro" id="IPR043581">
    <property type="entry name" value="Axin-like"/>
</dbReference>
<dbReference type="OrthoDB" id="10007451at2759"/>
<dbReference type="PANTHER" id="PTHR46102:SF3">
    <property type="entry name" value="AXIN-1"/>
    <property type="match status" value="1"/>
</dbReference>
<dbReference type="EMBL" id="JANIIK010000047">
    <property type="protein sequence ID" value="KAJ3600244.1"/>
    <property type="molecule type" value="Genomic_DNA"/>
</dbReference>
<dbReference type="GO" id="GO:0070411">
    <property type="term" value="F:I-SMAD binding"/>
    <property type="evidence" value="ECO:0007669"/>
    <property type="project" value="TreeGrafter"/>
</dbReference>
<dbReference type="GO" id="GO:0005634">
    <property type="term" value="C:nucleus"/>
    <property type="evidence" value="ECO:0007669"/>
    <property type="project" value="TreeGrafter"/>
</dbReference>
<accession>A0A9Q0E3A1</accession>
<organism evidence="2 3">
    <name type="scientific">Muraenolepis orangiensis</name>
    <name type="common">Patagonian moray cod</name>
    <dbReference type="NCBI Taxonomy" id="630683"/>
    <lineage>
        <taxon>Eukaryota</taxon>
        <taxon>Metazoa</taxon>
        <taxon>Chordata</taxon>
        <taxon>Craniata</taxon>
        <taxon>Vertebrata</taxon>
        <taxon>Euteleostomi</taxon>
        <taxon>Actinopterygii</taxon>
        <taxon>Neopterygii</taxon>
        <taxon>Teleostei</taxon>
        <taxon>Neoteleostei</taxon>
        <taxon>Acanthomorphata</taxon>
        <taxon>Zeiogadaria</taxon>
        <taxon>Gadariae</taxon>
        <taxon>Gadiformes</taxon>
        <taxon>Muraenolepidoidei</taxon>
        <taxon>Muraenolepididae</taxon>
        <taxon>Muraenolepis</taxon>
    </lineage>
</organism>
<dbReference type="GO" id="GO:0060090">
    <property type="term" value="F:molecular adaptor activity"/>
    <property type="evidence" value="ECO:0007669"/>
    <property type="project" value="TreeGrafter"/>
</dbReference>
<protein>
    <submittedName>
        <fullName evidence="2">Uncharacterized protein</fullName>
    </submittedName>
</protein>
<evidence type="ECO:0000313" key="3">
    <source>
        <dbReference type="Proteomes" id="UP001148018"/>
    </source>
</evidence>
<name>A0A9Q0E3A1_9TELE</name>
<gene>
    <name evidence="2" type="ORF">NHX12_031230</name>
</gene>
<keyword evidence="3" id="KW-1185">Reference proteome</keyword>
<evidence type="ECO:0000313" key="2">
    <source>
        <dbReference type="EMBL" id="KAJ3600244.1"/>
    </source>
</evidence>
<dbReference type="GO" id="GO:0031625">
    <property type="term" value="F:ubiquitin protein ligase binding"/>
    <property type="evidence" value="ECO:0007669"/>
    <property type="project" value="TreeGrafter"/>
</dbReference>
<dbReference type="Proteomes" id="UP001148018">
    <property type="component" value="Unassembled WGS sequence"/>
</dbReference>
<dbReference type="GO" id="GO:0008013">
    <property type="term" value="F:beta-catenin binding"/>
    <property type="evidence" value="ECO:0007669"/>
    <property type="project" value="TreeGrafter"/>
</dbReference>
<dbReference type="GO" id="GO:0032436">
    <property type="term" value="P:positive regulation of proteasomal ubiquitin-dependent protein catabolic process"/>
    <property type="evidence" value="ECO:0007669"/>
    <property type="project" value="TreeGrafter"/>
</dbReference>
<proteinExistence type="predicted"/>
<dbReference type="GO" id="GO:0019901">
    <property type="term" value="F:protein kinase binding"/>
    <property type="evidence" value="ECO:0007669"/>
    <property type="project" value="TreeGrafter"/>
</dbReference>
<feature type="region of interest" description="Disordered" evidence="1">
    <location>
        <begin position="20"/>
        <end position="78"/>
    </location>
</feature>
<feature type="compositionally biased region" description="Polar residues" evidence="1">
    <location>
        <begin position="20"/>
        <end position="42"/>
    </location>
</feature>
<comment type="caution">
    <text evidence="2">The sequence shown here is derived from an EMBL/GenBank/DDBJ whole genome shotgun (WGS) entry which is preliminary data.</text>
</comment>
<evidence type="ECO:0000256" key="1">
    <source>
        <dbReference type="SAM" id="MobiDB-lite"/>
    </source>
</evidence>
<dbReference type="GO" id="GO:0042802">
    <property type="term" value="F:identical protein binding"/>
    <property type="evidence" value="ECO:0007669"/>
    <property type="project" value="TreeGrafter"/>
</dbReference>
<dbReference type="GO" id="GO:0048468">
    <property type="term" value="P:cell development"/>
    <property type="evidence" value="ECO:0007669"/>
    <property type="project" value="TreeGrafter"/>
</dbReference>
<dbReference type="GO" id="GO:0030877">
    <property type="term" value="C:beta-catenin destruction complex"/>
    <property type="evidence" value="ECO:0007669"/>
    <property type="project" value="TreeGrafter"/>
</dbReference>
<reference evidence="2" key="1">
    <citation type="submission" date="2022-07" db="EMBL/GenBank/DDBJ databases">
        <title>Chromosome-level genome of Muraenolepis orangiensis.</title>
        <authorList>
            <person name="Kim J."/>
        </authorList>
    </citation>
    <scope>NUCLEOTIDE SEQUENCE</scope>
    <source>
        <strain evidence="2">KU_S4_2022</strain>
        <tissue evidence="2">Muscle</tissue>
    </source>
</reference>
<dbReference type="AlphaFoldDB" id="A0A9Q0E3A1"/>